<reference evidence="6 7" key="1">
    <citation type="submission" date="2020-01" db="EMBL/GenBank/DDBJ databases">
        <title>Bacteria diversity of Porities sp.</title>
        <authorList>
            <person name="Wang G."/>
        </authorList>
    </citation>
    <scope>NUCLEOTIDE SEQUENCE [LARGE SCALE GENOMIC DNA]</scope>
    <source>
        <strain evidence="6 7">R33</strain>
    </source>
</reference>
<dbReference type="RefSeq" id="WP_161435459.1">
    <property type="nucleotide sequence ID" value="NZ_WXYO01000005.1"/>
</dbReference>
<feature type="transmembrane region" description="Helical" evidence="4">
    <location>
        <begin position="130"/>
        <end position="149"/>
    </location>
</feature>
<protein>
    <submittedName>
        <fullName evidence="6">Helix-turn-helix domain-containing protein</fullName>
    </submittedName>
</protein>
<feature type="transmembrane region" description="Helical" evidence="4">
    <location>
        <begin position="194"/>
        <end position="214"/>
    </location>
</feature>
<keyword evidence="4" id="KW-0472">Membrane</keyword>
<name>A0A6L9ECS2_9FLAO</name>
<keyword evidence="4" id="KW-1133">Transmembrane helix</keyword>
<dbReference type="PANTHER" id="PTHR43280">
    <property type="entry name" value="ARAC-FAMILY TRANSCRIPTIONAL REGULATOR"/>
    <property type="match status" value="1"/>
</dbReference>
<accession>A0A6L9ECS2</accession>
<dbReference type="PANTHER" id="PTHR43280:SF29">
    <property type="entry name" value="ARAC-FAMILY TRANSCRIPTIONAL REGULATOR"/>
    <property type="match status" value="1"/>
</dbReference>
<dbReference type="SUPFAM" id="SSF46689">
    <property type="entry name" value="Homeodomain-like"/>
    <property type="match status" value="1"/>
</dbReference>
<proteinExistence type="predicted"/>
<keyword evidence="7" id="KW-1185">Reference proteome</keyword>
<keyword evidence="2" id="KW-0238">DNA-binding</keyword>
<evidence type="ECO:0000313" key="6">
    <source>
        <dbReference type="EMBL" id="NAS12411.1"/>
    </source>
</evidence>
<dbReference type="Proteomes" id="UP000475249">
    <property type="component" value="Unassembled WGS sequence"/>
</dbReference>
<evidence type="ECO:0000259" key="5">
    <source>
        <dbReference type="PROSITE" id="PS01124"/>
    </source>
</evidence>
<evidence type="ECO:0000256" key="2">
    <source>
        <dbReference type="ARBA" id="ARBA00023125"/>
    </source>
</evidence>
<dbReference type="PROSITE" id="PS00041">
    <property type="entry name" value="HTH_ARAC_FAMILY_1"/>
    <property type="match status" value="1"/>
</dbReference>
<feature type="transmembrane region" description="Helical" evidence="4">
    <location>
        <begin position="169"/>
        <end position="188"/>
    </location>
</feature>
<dbReference type="SMART" id="SM00342">
    <property type="entry name" value="HTH_ARAC"/>
    <property type="match status" value="1"/>
</dbReference>
<evidence type="ECO:0000256" key="1">
    <source>
        <dbReference type="ARBA" id="ARBA00023015"/>
    </source>
</evidence>
<keyword evidence="3" id="KW-0804">Transcription</keyword>
<evidence type="ECO:0000256" key="3">
    <source>
        <dbReference type="ARBA" id="ARBA00023163"/>
    </source>
</evidence>
<feature type="domain" description="HTH araC/xylS-type" evidence="5">
    <location>
        <begin position="239"/>
        <end position="343"/>
    </location>
</feature>
<keyword evidence="1" id="KW-0805">Transcription regulation</keyword>
<sequence length="343" mass="39494">MEVSRELLFFFSALGAFNGLVMGAYFLFFARPKHHSHLFLGALLLALSIRVGKSVFYYFNPDLAVIYIQTGLIACWFIGPLLYFYTFSATRPKASYKRSLGFHLLFLIPAALVLFGAFPRTQYLKLWINVFIYIIYLQWLVYLIASGWLLRNALKGLKLQMIRRGSFELWILSIYLGNLLIWVAFNTVGYTSYILGSICFTFIFYLLVTLLFFAKKKNTLLFRYPPKYGDKSISADEAGRLIKTLEDLMVKEQLYKNPNITLPEVAKQLNTSPHRLSQLLNEHLGINFPNYLNKFRILEATALIKDKPSFSLEAIAYDCGFNSKSAFYNAFKKETGTTPSRFK</sequence>
<dbReference type="InterPro" id="IPR009057">
    <property type="entry name" value="Homeodomain-like_sf"/>
</dbReference>
<dbReference type="Gene3D" id="1.10.10.60">
    <property type="entry name" value="Homeodomain-like"/>
    <property type="match status" value="2"/>
</dbReference>
<feature type="transmembrane region" description="Helical" evidence="4">
    <location>
        <begin position="65"/>
        <end position="88"/>
    </location>
</feature>
<dbReference type="InterPro" id="IPR018062">
    <property type="entry name" value="HTH_AraC-typ_CS"/>
</dbReference>
<dbReference type="InterPro" id="IPR020449">
    <property type="entry name" value="Tscrpt_reg_AraC-type_HTH"/>
</dbReference>
<dbReference type="PRINTS" id="PR00032">
    <property type="entry name" value="HTHARAC"/>
</dbReference>
<evidence type="ECO:0000313" key="7">
    <source>
        <dbReference type="Proteomes" id="UP000475249"/>
    </source>
</evidence>
<dbReference type="GO" id="GO:0043565">
    <property type="term" value="F:sequence-specific DNA binding"/>
    <property type="evidence" value="ECO:0007669"/>
    <property type="project" value="InterPro"/>
</dbReference>
<feature type="transmembrane region" description="Helical" evidence="4">
    <location>
        <begin position="100"/>
        <end position="118"/>
    </location>
</feature>
<comment type="caution">
    <text evidence="6">The sequence shown here is derived from an EMBL/GenBank/DDBJ whole genome shotgun (WGS) entry which is preliminary data.</text>
</comment>
<evidence type="ECO:0000256" key="4">
    <source>
        <dbReference type="SAM" id="Phobius"/>
    </source>
</evidence>
<feature type="transmembrane region" description="Helical" evidence="4">
    <location>
        <begin position="6"/>
        <end position="30"/>
    </location>
</feature>
<organism evidence="6 7">
    <name type="scientific">Poritiphilus flavus</name>
    <dbReference type="NCBI Taxonomy" id="2697053"/>
    <lineage>
        <taxon>Bacteria</taxon>
        <taxon>Pseudomonadati</taxon>
        <taxon>Bacteroidota</taxon>
        <taxon>Flavobacteriia</taxon>
        <taxon>Flavobacteriales</taxon>
        <taxon>Flavobacteriaceae</taxon>
        <taxon>Poritiphilus</taxon>
    </lineage>
</organism>
<gene>
    <name evidence="6" type="ORF">GTQ38_10395</name>
</gene>
<dbReference type="EMBL" id="WXYO01000005">
    <property type="protein sequence ID" value="NAS12411.1"/>
    <property type="molecule type" value="Genomic_DNA"/>
</dbReference>
<dbReference type="InterPro" id="IPR018060">
    <property type="entry name" value="HTH_AraC"/>
</dbReference>
<dbReference type="PROSITE" id="PS01124">
    <property type="entry name" value="HTH_ARAC_FAMILY_2"/>
    <property type="match status" value="1"/>
</dbReference>
<dbReference type="AlphaFoldDB" id="A0A6L9ECS2"/>
<dbReference type="GO" id="GO:0003700">
    <property type="term" value="F:DNA-binding transcription factor activity"/>
    <property type="evidence" value="ECO:0007669"/>
    <property type="project" value="InterPro"/>
</dbReference>
<keyword evidence="4" id="KW-0812">Transmembrane</keyword>
<dbReference type="Pfam" id="PF12833">
    <property type="entry name" value="HTH_18"/>
    <property type="match status" value="1"/>
</dbReference>